<organism evidence="3 4">
    <name type="scientific">Methylobacterium dankookense</name>
    <dbReference type="NCBI Taxonomy" id="560405"/>
    <lineage>
        <taxon>Bacteria</taxon>
        <taxon>Pseudomonadati</taxon>
        <taxon>Pseudomonadota</taxon>
        <taxon>Alphaproteobacteria</taxon>
        <taxon>Hyphomicrobiales</taxon>
        <taxon>Methylobacteriaceae</taxon>
        <taxon>Methylobacterium</taxon>
    </lineage>
</organism>
<evidence type="ECO:0000313" key="4">
    <source>
        <dbReference type="Proteomes" id="UP000401717"/>
    </source>
</evidence>
<accession>A0A564G001</accession>
<evidence type="ECO:0000259" key="1">
    <source>
        <dbReference type="Pfam" id="PF01883"/>
    </source>
</evidence>
<reference evidence="2" key="3">
    <citation type="submission" date="2021-08" db="EMBL/GenBank/DDBJ databases">
        <authorList>
            <person name="Tani A."/>
            <person name="Ola A."/>
            <person name="Ogura Y."/>
            <person name="Katsura K."/>
            <person name="Hayashi T."/>
        </authorList>
    </citation>
    <scope>NUCLEOTIDE SEQUENCE</scope>
    <source>
        <strain evidence="2">DSM 22415</strain>
    </source>
</reference>
<dbReference type="Gene3D" id="3.30.300.130">
    <property type="entry name" value="Fe-S cluster assembly (FSCA)"/>
    <property type="match status" value="1"/>
</dbReference>
<dbReference type="EMBL" id="BPQI01000117">
    <property type="protein sequence ID" value="GJD57689.1"/>
    <property type="molecule type" value="Genomic_DNA"/>
</dbReference>
<dbReference type="Proteomes" id="UP001055303">
    <property type="component" value="Unassembled WGS sequence"/>
</dbReference>
<evidence type="ECO:0000313" key="2">
    <source>
        <dbReference type="EMBL" id="GJD57689.1"/>
    </source>
</evidence>
<dbReference type="EMBL" id="CABFVH010000024">
    <property type="protein sequence ID" value="VUF13783.1"/>
    <property type="molecule type" value="Genomic_DNA"/>
</dbReference>
<feature type="domain" description="MIP18 family-like" evidence="1">
    <location>
        <begin position="54"/>
        <end position="122"/>
    </location>
</feature>
<dbReference type="PANTHER" id="PTHR42831">
    <property type="entry name" value="FE-S PROTEIN MATURATION AUXILIARY FACTOR YITW"/>
    <property type="match status" value="1"/>
</dbReference>
<reference evidence="3 4" key="1">
    <citation type="submission" date="2019-06" db="EMBL/GenBank/DDBJ databases">
        <authorList>
            <person name="Rodrigo-Torres L."/>
            <person name="Arahal R. D."/>
            <person name="Lucena T."/>
        </authorList>
    </citation>
    <scope>NUCLEOTIDE SEQUENCE [LARGE SCALE GENOMIC DNA]</scope>
    <source>
        <strain evidence="3 4">SW08-7</strain>
    </source>
</reference>
<dbReference type="InterPro" id="IPR002744">
    <property type="entry name" value="MIP18-like"/>
</dbReference>
<dbReference type="InterPro" id="IPR034904">
    <property type="entry name" value="FSCA_dom_sf"/>
</dbReference>
<proteinExistence type="predicted"/>
<dbReference type="AlphaFoldDB" id="A0A564G001"/>
<dbReference type="InterPro" id="IPR052339">
    <property type="entry name" value="Fe-S_Maturation_MIP18"/>
</dbReference>
<dbReference type="Proteomes" id="UP000401717">
    <property type="component" value="Unassembled WGS sequence"/>
</dbReference>
<protein>
    <recommendedName>
        <fullName evidence="1">MIP18 family-like domain-containing protein</fullName>
    </recommendedName>
</protein>
<gene>
    <name evidence="2" type="ORF">IFDJLNFL_3601</name>
    <name evidence="3" type="ORF">MTDSW087_03490</name>
</gene>
<sequence length="154" mass="16759">MIQINAGAGGAGILAPGNERTGDEVLSWLRSRATRHAPQGDADLPPGRRDPLDTDVLDCLLDVLDPEVGISVVHLGLVYRAARTPDRIEVDLTLTARTCPLAGLIVEDAHDCLRRRFNDCRDIEVRLVWTPGWTPDRISDLGLALLGRPPRGLS</sequence>
<keyword evidence="5" id="KW-1185">Reference proteome</keyword>
<evidence type="ECO:0000313" key="3">
    <source>
        <dbReference type="EMBL" id="VUF13783.1"/>
    </source>
</evidence>
<dbReference type="PANTHER" id="PTHR42831:SF1">
    <property type="entry name" value="FE-S PROTEIN MATURATION AUXILIARY FACTOR YITW"/>
    <property type="match status" value="1"/>
</dbReference>
<name>A0A564G001_9HYPH</name>
<dbReference type="SUPFAM" id="SSF117916">
    <property type="entry name" value="Fe-S cluster assembly (FSCA) domain-like"/>
    <property type="match status" value="1"/>
</dbReference>
<dbReference type="Pfam" id="PF01883">
    <property type="entry name" value="FeS_assembly_P"/>
    <property type="match status" value="1"/>
</dbReference>
<reference evidence="2" key="2">
    <citation type="journal article" date="2021" name="Front. Microbiol.">
        <title>Comprehensive Comparative Genomics and Phenotyping of Methylobacterium Species.</title>
        <authorList>
            <person name="Alessa O."/>
            <person name="Ogura Y."/>
            <person name="Fujitani Y."/>
            <person name="Takami H."/>
            <person name="Hayashi T."/>
            <person name="Sahin N."/>
            <person name="Tani A."/>
        </authorList>
    </citation>
    <scope>NUCLEOTIDE SEQUENCE</scope>
    <source>
        <strain evidence="2">DSM 22415</strain>
    </source>
</reference>
<evidence type="ECO:0000313" key="5">
    <source>
        <dbReference type="Proteomes" id="UP001055303"/>
    </source>
</evidence>